<gene>
    <name evidence="1" type="ORF">AK812_SmicGene47646</name>
</gene>
<keyword evidence="2" id="KW-1185">Reference proteome</keyword>
<comment type="caution">
    <text evidence="1">The sequence shown here is derived from an EMBL/GenBank/DDBJ whole genome shotgun (WGS) entry which is preliminary data.</text>
</comment>
<dbReference type="Gene3D" id="3.90.550.10">
    <property type="entry name" value="Spore Coat Polysaccharide Biosynthesis Protein SpsA, Chain A"/>
    <property type="match status" value="1"/>
</dbReference>
<organism evidence="1 2">
    <name type="scientific">Symbiodinium microadriaticum</name>
    <name type="common">Dinoflagellate</name>
    <name type="synonym">Zooxanthella microadriatica</name>
    <dbReference type="NCBI Taxonomy" id="2951"/>
    <lineage>
        <taxon>Eukaryota</taxon>
        <taxon>Sar</taxon>
        <taxon>Alveolata</taxon>
        <taxon>Dinophyceae</taxon>
        <taxon>Suessiales</taxon>
        <taxon>Symbiodiniaceae</taxon>
        <taxon>Symbiodinium</taxon>
    </lineage>
</organism>
<evidence type="ECO:0000313" key="2">
    <source>
        <dbReference type="Proteomes" id="UP000186817"/>
    </source>
</evidence>
<accession>A0A1Q9BR86</accession>
<dbReference type="InterPro" id="IPR029044">
    <property type="entry name" value="Nucleotide-diphossugar_trans"/>
</dbReference>
<dbReference type="AlphaFoldDB" id="A0A1Q9BR86"/>
<name>A0A1Q9BR86_SYMMI</name>
<dbReference type="SUPFAM" id="SSF53448">
    <property type="entry name" value="Nucleotide-diphospho-sugar transferases"/>
    <property type="match status" value="1"/>
</dbReference>
<evidence type="ECO:0000313" key="1">
    <source>
        <dbReference type="EMBL" id="OLP73207.1"/>
    </source>
</evidence>
<reference evidence="1 2" key="1">
    <citation type="submission" date="2016-02" db="EMBL/GenBank/DDBJ databases">
        <title>Genome analysis of coral dinoflagellate symbionts highlights evolutionary adaptations to a symbiotic lifestyle.</title>
        <authorList>
            <person name="Aranda M."/>
            <person name="Li Y."/>
            <person name="Liew Y.J."/>
            <person name="Baumgarten S."/>
            <person name="Simakov O."/>
            <person name="Wilson M."/>
            <person name="Piel J."/>
            <person name="Ashoor H."/>
            <person name="Bougouffa S."/>
            <person name="Bajic V.B."/>
            <person name="Ryu T."/>
            <person name="Ravasi T."/>
            <person name="Bayer T."/>
            <person name="Micklem G."/>
            <person name="Kim H."/>
            <person name="Bhak J."/>
            <person name="Lajeunesse T.C."/>
            <person name="Voolstra C.R."/>
        </authorList>
    </citation>
    <scope>NUCLEOTIDE SEQUENCE [LARGE SCALE GENOMIC DNA]</scope>
    <source>
        <strain evidence="1 2">CCMP2467</strain>
    </source>
</reference>
<proteinExistence type="predicted"/>
<sequence>AQRLLLEEEGSLALRLLHRRWLPARLLHGLSRLLLPAWDSEQEPSEDCLILIYTFPTEEIRRDVRKALASLQSNYVEALSLGSGSRRAPRLVVFVDADSERLLEADLRPFTSLEIQAALIPETELRRPMPSYSCQQGEFCVSGDAEMELQVEAHRAKVNGTQYWSPTYLRISRYTAGPLFLHPALDSCRHFLKIDTDFFFTQALERDPFLHMKESGLRLGYWQIHVQGQRQENYMQASLAFLEEQQLRIRNRRFDARGRFEEKARKLQISLESVPVALQASTVLFLGVMVVVGSRYGCLFGGDTRFFREPLYQSFFEYMDRQR</sequence>
<dbReference type="EMBL" id="LSRX01006060">
    <property type="protein sequence ID" value="OLP73207.1"/>
    <property type="molecule type" value="Genomic_DNA"/>
</dbReference>
<feature type="non-terminal residue" evidence="1">
    <location>
        <position position="323"/>
    </location>
</feature>
<protein>
    <submittedName>
        <fullName evidence="1">Uncharacterized protein</fullName>
    </submittedName>
</protein>
<feature type="non-terminal residue" evidence="1">
    <location>
        <position position="1"/>
    </location>
</feature>
<dbReference type="Proteomes" id="UP000186817">
    <property type="component" value="Unassembled WGS sequence"/>
</dbReference>
<dbReference type="OrthoDB" id="439943at2759"/>